<protein>
    <submittedName>
        <fullName evidence="2">Uncharacterized protein</fullName>
    </submittedName>
</protein>
<name>A0A822D4I6_9BILA</name>
<feature type="region of interest" description="Disordered" evidence="1">
    <location>
        <begin position="49"/>
        <end position="74"/>
    </location>
</feature>
<evidence type="ECO:0000313" key="2">
    <source>
        <dbReference type="EMBL" id="CAF5060024.1"/>
    </source>
</evidence>
<feature type="compositionally biased region" description="Polar residues" evidence="1">
    <location>
        <begin position="65"/>
        <end position="74"/>
    </location>
</feature>
<comment type="caution">
    <text evidence="2">The sequence shown here is derived from an EMBL/GenBank/DDBJ whole genome shotgun (WGS) entry which is preliminary data.</text>
</comment>
<feature type="non-terminal residue" evidence="2">
    <location>
        <position position="74"/>
    </location>
</feature>
<gene>
    <name evidence="2" type="ORF">QYT958_LOCUS42599</name>
</gene>
<proteinExistence type="predicted"/>
<sequence>TELPPNKTSSLLTANSSSSPCLRSSSSMIPVSVRYRSSRLSEIPQHFRQSFPPSSIDSYESSSITNCSLTPITP</sequence>
<feature type="compositionally biased region" description="Low complexity" evidence="1">
    <location>
        <begin position="50"/>
        <end position="64"/>
    </location>
</feature>
<evidence type="ECO:0000313" key="3">
    <source>
        <dbReference type="Proteomes" id="UP000663848"/>
    </source>
</evidence>
<organism evidence="2 3">
    <name type="scientific">Rotaria socialis</name>
    <dbReference type="NCBI Taxonomy" id="392032"/>
    <lineage>
        <taxon>Eukaryota</taxon>
        <taxon>Metazoa</taxon>
        <taxon>Spiralia</taxon>
        <taxon>Gnathifera</taxon>
        <taxon>Rotifera</taxon>
        <taxon>Eurotatoria</taxon>
        <taxon>Bdelloidea</taxon>
        <taxon>Philodinida</taxon>
        <taxon>Philodinidae</taxon>
        <taxon>Rotaria</taxon>
    </lineage>
</organism>
<feature type="non-terminal residue" evidence="2">
    <location>
        <position position="1"/>
    </location>
</feature>
<feature type="compositionally biased region" description="Low complexity" evidence="1">
    <location>
        <begin position="8"/>
        <end position="25"/>
    </location>
</feature>
<accession>A0A822D4I6</accession>
<dbReference type="Proteomes" id="UP000663848">
    <property type="component" value="Unassembled WGS sequence"/>
</dbReference>
<dbReference type="AlphaFoldDB" id="A0A822D4I6"/>
<dbReference type="EMBL" id="CAJOBR010055200">
    <property type="protein sequence ID" value="CAF5060024.1"/>
    <property type="molecule type" value="Genomic_DNA"/>
</dbReference>
<feature type="region of interest" description="Disordered" evidence="1">
    <location>
        <begin position="1"/>
        <end position="25"/>
    </location>
</feature>
<reference evidence="2" key="1">
    <citation type="submission" date="2021-02" db="EMBL/GenBank/DDBJ databases">
        <authorList>
            <person name="Nowell W R."/>
        </authorList>
    </citation>
    <scope>NUCLEOTIDE SEQUENCE</scope>
</reference>
<evidence type="ECO:0000256" key="1">
    <source>
        <dbReference type="SAM" id="MobiDB-lite"/>
    </source>
</evidence>